<evidence type="ECO:0000313" key="10">
    <source>
        <dbReference type="EMBL" id="PAA51742.1"/>
    </source>
</evidence>
<keyword evidence="5" id="KW-0418">Kinase</keyword>
<protein>
    <recommendedName>
        <fullName evidence="1">non-specific serine/threonine protein kinase</fullName>
        <ecNumber evidence="1">2.7.11.1</ecNumber>
    </recommendedName>
</protein>
<dbReference type="EMBL" id="NIVC01003368">
    <property type="protein sequence ID" value="PAA51742.1"/>
    <property type="molecule type" value="Genomic_DNA"/>
</dbReference>
<name>A0A267DT90_9PLAT</name>
<keyword evidence="2" id="KW-0723">Serine/threonine-protein kinase</keyword>
<dbReference type="FunFam" id="1.10.8.10:FF:000005">
    <property type="entry name" value="Non-specific serine/threonine protein kinase"/>
    <property type="match status" value="1"/>
</dbReference>
<dbReference type="AlphaFoldDB" id="A0A267DT90"/>
<evidence type="ECO:0000256" key="2">
    <source>
        <dbReference type="ARBA" id="ARBA00022527"/>
    </source>
</evidence>
<keyword evidence="11" id="KW-1185">Reference proteome</keyword>
<dbReference type="GO" id="GO:0004674">
    <property type="term" value="F:protein serine/threonine kinase activity"/>
    <property type="evidence" value="ECO:0007669"/>
    <property type="project" value="UniProtKB-KW"/>
</dbReference>
<reference evidence="10 11" key="1">
    <citation type="submission" date="2017-06" db="EMBL/GenBank/DDBJ databases">
        <title>A platform for efficient transgenesis in Macrostomum lignano, a flatworm model organism for stem cell research.</title>
        <authorList>
            <person name="Berezikov E."/>
        </authorList>
    </citation>
    <scope>NUCLEOTIDE SEQUENCE [LARGE SCALE GENOMIC DNA]</scope>
    <source>
        <strain evidence="10">DV1</strain>
        <tissue evidence="10">Whole organism</tissue>
    </source>
</reference>
<evidence type="ECO:0000313" key="11">
    <source>
        <dbReference type="Proteomes" id="UP000215902"/>
    </source>
</evidence>
<dbReference type="Proteomes" id="UP000215902">
    <property type="component" value="Unassembled WGS sequence"/>
</dbReference>
<comment type="catalytic activity">
    <reaction evidence="8">
        <text>L-seryl-[protein] + ATP = O-phospho-L-seryl-[protein] + ADP + H(+)</text>
        <dbReference type="Rhea" id="RHEA:17989"/>
        <dbReference type="Rhea" id="RHEA-COMP:9863"/>
        <dbReference type="Rhea" id="RHEA-COMP:11604"/>
        <dbReference type="ChEBI" id="CHEBI:15378"/>
        <dbReference type="ChEBI" id="CHEBI:29999"/>
        <dbReference type="ChEBI" id="CHEBI:30616"/>
        <dbReference type="ChEBI" id="CHEBI:83421"/>
        <dbReference type="ChEBI" id="CHEBI:456216"/>
        <dbReference type="EC" id="2.7.11.1"/>
    </reaction>
</comment>
<feature type="domain" description="Protein kinase SIK1/2/3 UBA" evidence="9">
    <location>
        <begin position="56"/>
        <end position="92"/>
    </location>
</feature>
<evidence type="ECO:0000256" key="4">
    <source>
        <dbReference type="ARBA" id="ARBA00022741"/>
    </source>
</evidence>
<sequence length="145" mass="16337">MSTDCETLLKRMLVLNPLKRHSLETLMRDRWMNVGYEDAPLAPYKEAKPDLENAVVTEAMLSMGITLEQIHDSLTNKKFDSVTATYLLLCRRLRAKSGSAHSLLRAAALPRLALGREISWARRVRGRSMPAQLWPPGESPGLPRL</sequence>
<dbReference type="InterPro" id="IPR057380">
    <property type="entry name" value="UBA_SIK1/2/3"/>
</dbReference>
<evidence type="ECO:0000256" key="8">
    <source>
        <dbReference type="ARBA" id="ARBA00048679"/>
    </source>
</evidence>
<accession>A0A267DT90</accession>
<comment type="catalytic activity">
    <reaction evidence="7">
        <text>L-threonyl-[protein] + ATP = O-phospho-L-threonyl-[protein] + ADP + H(+)</text>
        <dbReference type="Rhea" id="RHEA:46608"/>
        <dbReference type="Rhea" id="RHEA-COMP:11060"/>
        <dbReference type="Rhea" id="RHEA-COMP:11605"/>
        <dbReference type="ChEBI" id="CHEBI:15378"/>
        <dbReference type="ChEBI" id="CHEBI:30013"/>
        <dbReference type="ChEBI" id="CHEBI:30616"/>
        <dbReference type="ChEBI" id="CHEBI:61977"/>
        <dbReference type="ChEBI" id="CHEBI:456216"/>
        <dbReference type="EC" id="2.7.11.1"/>
    </reaction>
</comment>
<dbReference type="Pfam" id="PF23312">
    <property type="entry name" value="UBA_SIK3"/>
    <property type="match status" value="1"/>
</dbReference>
<proteinExistence type="predicted"/>
<dbReference type="EC" id="2.7.11.1" evidence="1"/>
<keyword evidence="6" id="KW-0067">ATP-binding</keyword>
<keyword evidence="3" id="KW-0808">Transferase</keyword>
<dbReference type="STRING" id="282301.A0A267DT90"/>
<evidence type="ECO:0000256" key="3">
    <source>
        <dbReference type="ARBA" id="ARBA00022679"/>
    </source>
</evidence>
<evidence type="ECO:0000259" key="9">
    <source>
        <dbReference type="Pfam" id="PF23312"/>
    </source>
</evidence>
<gene>
    <name evidence="10" type="ORF">BOX15_Mlig029371g3</name>
</gene>
<organism evidence="10 11">
    <name type="scientific">Macrostomum lignano</name>
    <dbReference type="NCBI Taxonomy" id="282301"/>
    <lineage>
        <taxon>Eukaryota</taxon>
        <taxon>Metazoa</taxon>
        <taxon>Spiralia</taxon>
        <taxon>Lophotrochozoa</taxon>
        <taxon>Platyhelminthes</taxon>
        <taxon>Rhabditophora</taxon>
        <taxon>Macrostomorpha</taxon>
        <taxon>Macrostomida</taxon>
        <taxon>Macrostomidae</taxon>
        <taxon>Macrostomum</taxon>
    </lineage>
</organism>
<comment type="caution">
    <text evidence="10">The sequence shown here is derived from an EMBL/GenBank/DDBJ whole genome shotgun (WGS) entry which is preliminary data.</text>
</comment>
<evidence type="ECO:0000256" key="5">
    <source>
        <dbReference type="ARBA" id="ARBA00022777"/>
    </source>
</evidence>
<dbReference type="GO" id="GO:0005524">
    <property type="term" value="F:ATP binding"/>
    <property type="evidence" value="ECO:0007669"/>
    <property type="project" value="UniProtKB-KW"/>
</dbReference>
<evidence type="ECO:0000256" key="6">
    <source>
        <dbReference type="ARBA" id="ARBA00022840"/>
    </source>
</evidence>
<dbReference type="OrthoDB" id="504170at2759"/>
<keyword evidence="4" id="KW-0547">Nucleotide-binding</keyword>
<evidence type="ECO:0000256" key="7">
    <source>
        <dbReference type="ARBA" id="ARBA00047899"/>
    </source>
</evidence>
<dbReference type="Gene3D" id="1.10.8.10">
    <property type="entry name" value="DNA helicase RuvA subunit, C-terminal domain"/>
    <property type="match status" value="1"/>
</dbReference>
<evidence type="ECO:0000256" key="1">
    <source>
        <dbReference type="ARBA" id="ARBA00012513"/>
    </source>
</evidence>